<evidence type="ECO:0000259" key="5">
    <source>
        <dbReference type="PROSITE" id="PS50112"/>
    </source>
</evidence>
<reference evidence="7 8" key="1">
    <citation type="journal article" date="2019" name="Int. J. Syst. Evol. Microbiol.">
        <title>The Global Catalogue of Microorganisms (GCM) 10K type strain sequencing project: providing services to taxonomists for standard genome sequencing and annotation.</title>
        <authorList>
            <consortium name="The Broad Institute Genomics Platform"/>
            <consortium name="The Broad Institute Genome Sequencing Center for Infectious Disease"/>
            <person name="Wu L."/>
            <person name="Ma J."/>
        </authorList>
    </citation>
    <scope>NUCLEOTIDE SEQUENCE [LARGE SCALE GENOMIC DNA]</scope>
    <source>
        <strain evidence="7 8">NBRC 111368</strain>
    </source>
</reference>
<organism evidence="7 8">
    <name type="scientific">Halobium palmae</name>
    <dbReference type="NCBI Taxonomy" id="1776492"/>
    <lineage>
        <taxon>Archaea</taxon>
        <taxon>Methanobacteriati</taxon>
        <taxon>Methanobacteriota</taxon>
        <taxon>Stenosarchaea group</taxon>
        <taxon>Halobacteria</taxon>
        <taxon>Halobacteriales</taxon>
        <taxon>Haloferacaceae</taxon>
        <taxon>Halobium</taxon>
    </lineage>
</organism>
<accession>A0ABD5S331</accession>
<proteinExistence type="predicted"/>
<dbReference type="SUPFAM" id="SSF55781">
    <property type="entry name" value="GAF domain-like"/>
    <property type="match status" value="1"/>
</dbReference>
<keyword evidence="1" id="KW-0285">Flavoprotein</keyword>
<dbReference type="Gene3D" id="3.30.450.40">
    <property type="match status" value="1"/>
</dbReference>
<dbReference type="InterPro" id="IPR031803">
    <property type="entry name" value="BAT_GAF/HTH-assoc"/>
</dbReference>
<evidence type="ECO:0000256" key="1">
    <source>
        <dbReference type="ARBA" id="ARBA00022630"/>
    </source>
</evidence>
<evidence type="ECO:0000256" key="4">
    <source>
        <dbReference type="SAM" id="Coils"/>
    </source>
</evidence>
<feature type="domain" description="PAC" evidence="6">
    <location>
        <begin position="103"/>
        <end position="157"/>
    </location>
</feature>
<keyword evidence="4" id="KW-0175">Coiled coil</keyword>
<dbReference type="Proteomes" id="UP001596328">
    <property type="component" value="Unassembled WGS sequence"/>
</dbReference>
<evidence type="ECO:0000313" key="7">
    <source>
        <dbReference type="EMBL" id="MFC6725959.1"/>
    </source>
</evidence>
<evidence type="ECO:0000256" key="2">
    <source>
        <dbReference type="ARBA" id="ARBA00022643"/>
    </source>
</evidence>
<dbReference type="SMART" id="SM00086">
    <property type="entry name" value="PAC"/>
    <property type="match status" value="1"/>
</dbReference>
<name>A0ABD5S331_9EURY</name>
<dbReference type="PROSITE" id="PS50113">
    <property type="entry name" value="PAC"/>
    <property type="match status" value="1"/>
</dbReference>
<dbReference type="SUPFAM" id="SSF55785">
    <property type="entry name" value="PYP-like sensor domain (PAS domain)"/>
    <property type="match status" value="1"/>
</dbReference>
<feature type="non-terminal residue" evidence="7">
    <location>
        <position position="388"/>
    </location>
</feature>
<gene>
    <name evidence="7" type="ORF">ACFQE1_16620</name>
</gene>
<dbReference type="InterPro" id="IPR035965">
    <property type="entry name" value="PAS-like_dom_sf"/>
</dbReference>
<dbReference type="PANTHER" id="PTHR47429:SF2">
    <property type="entry name" value="PROTEIN TWIN LOV 1"/>
    <property type="match status" value="1"/>
</dbReference>
<comment type="caution">
    <text evidence="7">The sequence shown here is derived from an EMBL/GenBank/DDBJ whole genome shotgun (WGS) entry which is preliminary data.</text>
</comment>
<keyword evidence="2" id="KW-0288">FMN</keyword>
<keyword evidence="3" id="KW-0157">Chromophore</keyword>
<keyword evidence="8" id="KW-1185">Reference proteome</keyword>
<dbReference type="InterPro" id="IPR003018">
    <property type="entry name" value="GAF"/>
</dbReference>
<dbReference type="CDD" id="cd00130">
    <property type="entry name" value="PAS"/>
    <property type="match status" value="1"/>
</dbReference>
<dbReference type="Gene3D" id="3.30.450.20">
    <property type="entry name" value="PAS domain"/>
    <property type="match status" value="1"/>
</dbReference>
<evidence type="ECO:0000259" key="6">
    <source>
        <dbReference type="PROSITE" id="PS50113"/>
    </source>
</evidence>
<dbReference type="InterPro" id="IPR000014">
    <property type="entry name" value="PAS"/>
</dbReference>
<dbReference type="Pfam" id="PF15915">
    <property type="entry name" value="BAT"/>
    <property type="match status" value="1"/>
</dbReference>
<dbReference type="PROSITE" id="PS50112">
    <property type="entry name" value="PAS"/>
    <property type="match status" value="1"/>
</dbReference>
<feature type="non-terminal residue" evidence="7">
    <location>
        <position position="1"/>
    </location>
</feature>
<dbReference type="AlphaFoldDB" id="A0ABD5S331"/>
<feature type="coiled-coil region" evidence="4">
    <location>
        <begin position="141"/>
        <end position="168"/>
    </location>
</feature>
<dbReference type="EMBL" id="JBHSWU010000801">
    <property type="protein sequence ID" value="MFC6725959.1"/>
    <property type="molecule type" value="Genomic_DNA"/>
</dbReference>
<protein>
    <submittedName>
        <fullName evidence="7">PAS domain-containing protein</fullName>
    </submittedName>
</protein>
<dbReference type="InterPro" id="IPR001610">
    <property type="entry name" value="PAC"/>
</dbReference>
<dbReference type="NCBIfam" id="TIGR00229">
    <property type="entry name" value="sensory_box"/>
    <property type="match status" value="1"/>
</dbReference>
<evidence type="ECO:0000313" key="8">
    <source>
        <dbReference type="Proteomes" id="UP001596328"/>
    </source>
</evidence>
<feature type="domain" description="PAS" evidence="5">
    <location>
        <begin position="53"/>
        <end position="102"/>
    </location>
</feature>
<dbReference type="Pfam" id="PF13185">
    <property type="entry name" value="GAF_2"/>
    <property type="match status" value="1"/>
</dbReference>
<evidence type="ECO:0000256" key="3">
    <source>
        <dbReference type="ARBA" id="ARBA00022991"/>
    </source>
</evidence>
<sequence length="388" mass="42731">VVCVVRRAASEAGDHPDVADDLDVAGEVDPSVRTRAMENAAIALCLSDPRQPDNPLVWVNEGFETMTGYDAEEVLGQNCRFLQGEDTDPERVAELREAVEAEEPVSLELLNYQKDGMPFWNQVDVVPIYDDDGELVHYLGSQSDITERKEHEQELRQQREQLVALNGLNRVIRNINNGLVSLSTRNEIESLVCESLAESDSYAGAWIGDADRNTGAVNVRAAAGIDEEFLDAETEATSAGEETPTKLALDTREMQTVSGITANSHGEWGREAAERGYRAAVAIPIGFQRFEYDVLTIYADRPRAFSGQERDAVDELGQIVGHAINAIERKEALLNNVVTELEFELSDGVDPLVGRTEESDLVVEFQHTVPTRDDAAVQFIRLAGEATD</sequence>
<dbReference type="InterPro" id="IPR029016">
    <property type="entry name" value="GAF-like_dom_sf"/>
</dbReference>
<dbReference type="Pfam" id="PF13426">
    <property type="entry name" value="PAS_9"/>
    <property type="match status" value="1"/>
</dbReference>
<dbReference type="InterPro" id="IPR000700">
    <property type="entry name" value="PAS-assoc_C"/>
</dbReference>
<dbReference type="PANTHER" id="PTHR47429">
    <property type="entry name" value="PROTEIN TWIN LOV 1"/>
    <property type="match status" value="1"/>
</dbReference>